<reference evidence="3 4" key="1">
    <citation type="submission" date="2019-06" db="EMBL/GenBank/DDBJ databases">
        <title>Sequencing the genomes of 1000 actinobacteria strains.</title>
        <authorList>
            <person name="Klenk H.-P."/>
        </authorList>
    </citation>
    <scope>NUCLEOTIDE SEQUENCE [LARGE SCALE GENOMIC DNA]</scope>
    <source>
        <strain evidence="3 4">DSM 24683</strain>
    </source>
</reference>
<gene>
    <name evidence="3" type="ORF">FB561_0111</name>
</gene>
<evidence type="ECO:0000313" key="3">
    <source>
        <dbReference type="EMBL" id="TWD79061.1"/>
    </source>
</evidence>
<keyword evidence="4" id="KW-1185">Reference proteome</keyword>
<feature type="transmembrane region" description="Helical" evidence="2">
    <location>
        <begin position="21"/>
        <end position="44"/>
    </location>
</feature>
<keyword evidence="2" id="KW-0472">Membrane</keyword>
<keyword evidence="2" id="KW-1133">Transmembrane helix</keyword>
<feature type="region of interest" description="Disordered" evidence="1">
    <location>
        <begin position="105"/>
        <end position="145"/>
    </location>
</feature>
<evidence type="ECO:0000313" key="4">
    <source>
        <dbReference type="Proteomes" id="UP000318380"/>
    </source>
</evidence>
<proteinExistence type="predicted"/>
<comment type="caution">
    <text evidence="3">The sequence shown here is derived from an EMBL/GenBank/DDBJ whole genome shotgun (WGS) entry which is preliminary data.</text>
</comment>
<organism evidence="3 4">
    <name type="scientific">Kribbella amoyensis</name>
    <dbReference type="NCBI Taxonomy" id="996641"/>
    <lineage>
        <taxon>Bacteria</taxon>
        <taxon>Bacillati</taxon>
        <taxon>Actinomycetota</taxon>
        <taxon>Actinomycetes</taxon>
        <taxon>Propionibacteriales</taxon>
        <taxon>Kribbellaceae</taxon>
        <taxon>Kribbella</taxon>
    </lineage>
</organism>
<feature type="transmembrane region" description="Helical" evidence="2">
    <location>
        <begin position="78"/>
        <end position="99"/>
    </location>
</feature>
<name>A0A561BJJ7_9ACTN</name>
<evidence type="ECO:0000256" key="1">
    <source>
        <dbReference type="SAM" id="MobiDB-lite"/>
    </source>
</evidence>
<keyword evidence="2" id="KW-0812">Transmembrane</keyword>
<dbReference type="Proteomes" id="UP000318380">
    <property type="component" value="Unassembled WGS sequence"/>
</dbReference>
<sequence>MVRQHAKGVCRCPDDEGDQVLRADTTATSVVATVSVAVAVLGHALAGGPVAWSVVPQLIALAGVCWLLGDLLADRREWAVIVLAGIQLYVHLALTATAHPAPAPMPTPMPASMPAGHSHHHDPSHVMPHGMPLPAAPPEPTLHDGVSGALTMTSAHLLVLLAGVVLIDRAHRWARRIVRILARLVPQLPAPVLQLVVVAREPSVVPAAPRLVRRWLTSNVSRRGPPGVRAVPVLS</sequence>
<evidence type="ECO:0000256" key="2">
    <source>
        <dbReference type="SAM" id="Phobius"/>
    </source>
</evidence>
<dbReference type="EMBL" id="VIVK01000001">
    <property type="protein sequence ID" value="TWD79061.1"/>
    <property type="molecule type" value="Genomic_DNA"/>
</dbReference>
<dbReference type="AlphaFoldDB" id="A0A561BJJ7"/>
<feature type="transmembrane region" description="Helical" evidence="2">
    <location>
        <begin position="146"/>
        <end position="167"/>
    </location>
</feature>
<accession>A0A561BJJ7</accession>
<feature type="transmembrane region" description="Helical" evidence="2">
    <location>
        <begin position="50"/>
        <end position="69"/>
    </location>
</feature>
<protein>
    <submittedName>
        <fullName evidence="3">Uncharacterized protein</fullName>
    </submittedName>
</protein>